<protein>
    <submittedName>
        <fullName evidence="1">Uncharacterized protein</fullName>
    </submittedName>
</protein>
<dbReference type="KEGG" id="gsn:YC6258_00637"/>
<accession>A0A0C5VDU4</accession>
<dbReference type="STRING" id="1445510.YC6258_00637"/>
<proteinExistence type="predicted"/>
<sequence>MDGFYHLVNPLIKSRSLNWFQEPVFGVFSFFNFNNLSMHQLHSGVRQAQ</sequence>
<organism evidence="1 2">
    <name type="scientific">Gynuella sunshinyii YC6258</name>
    <dbReference type="NCBI Taxonomy" id="1445510"/>
    <lineage>
        <taxon>Bacteria</taxon>
        <taxon>Pseudomonadati</taxon>
        <taxon>Pseudomonadota</taxon>
        <taxon>Gammaproteobacteria</taxon>
        <taxon>Oceanospirillales</taxon>
        <taxon>Saccharospirillaceae</taxon>
        <taxon>Gynuella</taxon>
    </lineage>
</organism>
<evidence type="ECO:0000313" key="2">
    <source>
        <dbReference type="Proteomes" id="UP000032266"/>
    </source>
</evidence>
<name>A0A0C5VDU4_9GAMM</name>
<reference evidence="1 2" key="1">
    <citation type="submission" date="2014-01" db="EMBL/GenBank/DDBJ databases">
        <title>Full genme sequencing of cellulolytic bacterium Gynuella sunshinyii YC6258T gen. nov., sp. nov.</title>
        <authorList>
            <person name="Khan H."/>
            <person name="Chung E.J."/>
            <person name="Chung Y.R."/>
        </authorList>
    </citation>
    <scope>NUCLEOTIDE SEQUENCE [LARGE SCALE GENOMIC DNA]</scope>
    <source>
        <strain evidence="1 2">YC6258</strain>
    </source>
</reference>
<evidence type="ECO:0000313" key="1">
    <source>
        <dbReference type="EMBL" id="AJQ92687.1"/>
    </source>
</evidence>
<dbReference type="EMBL" id="CP007142">
    <property type="protein sequence ID" value="AJQ92687.1"/>
    <property type="molecule type" value="Genomic_DNA"/>
</dbReference>
<dbReference type="AlphaFoldDB" id="A0A0C5VDU4"/>
<dbReference type="Proteomes" id="UP000032266">
    <property type="component" value="Chromosome"/>
</dbReference>
<gene>
    <name evidence="1" type="ORF">YC6258_00637</name>
</gene>
<dbReference type="HOGENOM" id="CLU_3136221_0_0_6"/>
<keyword evidence="2" id="KW-1185">Reference proteome</keyword>